<name>A0AAU9D406_9LACO</name>
<sequence>MSLVDTGLFAQLIRSLKTEPTIVMLGDVDQLPSVGPGQVFKDLINSDVLAVTTLQHNFRQDSGGNIINFASLVNSGEIYDSMEDDYEDLKMISASGDEIVPAIEKIVKEEIKEGTPITELQILAPMYKGKGVFLKLMIQLGSW</sequence>
<reference evidence="1 2" key="1">
    <citation type="journal article" date="2023" name="Microbiol. Spectr.">
        <title>Symbiosis of Carpenter Bees with Uncharacterized Lactic Acid Bacteria Showing NAD Auxotrophy.</title>
        <authorList>
            <person name="Kawasaki S."/>
            <person name="Ozawa K."/>
            <person name="Mori T."/>
            <person name="Yamamoto A."/>
            <person name="Ito M."/>
            <person name="Ohkuma M."/>
            <person name="Sakamoto M."/>
            <person name="Matsutani M."/>
        </authorList>
    </citation>
    <scope>NUCLEOTIDE SEQUENCE [LARGE SCALE GENOMIC DNA]</scope>
    <source>
        <strain evidence="1 2">KimC2</strain>
    </source>
</reference>
<dbReference type="Gene3D" id="3.40.50.300">
    <property type="entry name" value="P-loop containing nucleotide triphosphate hydrolases"/>
    <property type="match status" value="2"/>
</dbReference>
<evidence type="ECO:0000313" key="1">
    <source>
        <dbReference type="EMBL" id="BDR56155.1"/>
    </source>
</evidence>
<dbReference type="SUPFAM" id="SSF52540">
    <property type="entry name" value="P-loop containing nucleoside triphosphate hydrolases"/>
    <property type="match status" value="1"/>
</dbReference>
<dbReference type="Pfam" id="PF13604">
    <property type="entry name" value="AAA_30"/>
    <property type="match status" value="1"/>
</dbReference>
<dbReference type="EMBL" id="AP026801">
    <property type="protein sequence ID" value="BDR56155.1"/>
    <property type="molecule type" value="Genomic_DNA"/>
</dbReference>
<organism evidence="1 2">
    <name type="scientific">Xylocopilactobacillus apis</name>
    <dbReference type="NCBI Taxonomy" id="2932183"/>
    <lineage>
        <taxon>Bacteria</taxon>
        <taxon>Bacillati</taxon>
        <taxon>Bacillota</taxon>
        <taxon>Bacilli</taxon>
        <taxon>Lactobacillales</taxon>
        <taxon>Lactobacillaceae</taxon>
        <taxon>Xylocopilactobacillus</taxon>
    </lineage>
</organism>
<accession>A0AAU9D406</accession>
<evidence type="ECO:0000313" key="2">
    <source>
        <dbReference type="Proteomes" id="UP001321804"/>
    </source>
</evidence>
<proteinExistence type="predicted"/>
<protein>
    <submittedName>
        <fullName evidence="1">Uncharacterized protein</fullName>
    </submittedName>
</protein>
<keyword evidence="2" id="KW-1185">Reference proteome</keyword>
<gene>
    <name evidence="1" type="ORF">KIMC2_07170</name>
</gene>
<dbReference type="InterPro" id="IPR027417">
    <property type="entry name" value="P-loop_NTPase"/>
</dbReference>
<dbReference type="Proteomes" id="UP001321804">
    <property type="component" value="Chromosome"/>
</dbReference>
<dbReference type="KEGG" id="xak:KIMC2_07170"/>
<dbReference type="AlphaFoldDB" id="A0AAU9D406"/>